<evidence type="ECO:0000256" key="5">
    <source>
        <dbReference type="ARBA" id="ARBA00023015"/>
    </source>
</evidence>
<dbReference type="Proteomes" id="UP000036932">
    <property type="component" value="Unassembled WGS sequence"/>
</dbReference>
<dbReference type="GO" id="GO:0045892">
    <property type="term" value="P:negative regulation of DNA-templated transcription"/>
    <property type="evidence" value="ECO:0007669"/>
    <property type="project" value="InterPro"/>
</dbReference>
<evidence type="ECO:0000313" key="10">
    <source>
        <dbReference type="Proteomes" id="UP000036932"/>
    </source>
</evidence>
<dbReference type="PATRIC" id="fig|1705565.3.peg.1640"/>
<accession>A0A0M1N2T5</accession>
<dbReference type="Pfam" id="PF04316">
    <property type="entry name" value="FlgM"/>
    <property type="match status" value="1"/>
</dbReference>
<protein>
    <recommendedName>
        <fullName evidence="2">Negative regulator of flagellin synthesis</fullName>
    </recommendedName>
</protein>
<feature type="compositionally biased region" description="Basic and acidic residues" evidence="7">
    <location>
        <begin position="17"/>
        <end position="33"/>
    </location>
</feature>
<evidence type="ECO:0000256" key="1">
    <source>
        <dbReference type="ARBA" id="ARBA00005322"/>
    </source>
</evidence>
<name>A0A0M1N2T5_9BACL</name>
<dbReference type="RefSeq" id="WP_054405404.1">
    <property type="nucleotide sequence ID" value="NZ_LIUT01000008.1"/>
</dbReference>
<dbReference type="OrthoDB" id="2382241at2"/>
<dbReference type="NCBIfam" id="TIGR03824">
    <property type="entry name" value="FlgM_jcvi"/>
    <property type="match status" value="1"/>
</dbReference>
<reference evidence="10" key="1">
    <citation type="submission" date="2015-08" db="EMBL/GenBank/DDBJ databases">
        <title>Genome sequencing project for genomic taxonomy and phylogenomics of Bacillus-like bacteria.</title>
        <authorList>
            <person name="Liu B."/>
            <person name="Wang J."/>
            <person name="Zhu Y."/>
            <person name="Liu G."/>
            <person name="Chen Q."/>
            <person name="Chen Z."/>
            <person name="Lan J."/>
            <person name="Che J."/>
            <person name="Ge C."/>
            <person name="Shi H."/>
            <person name="Pan Z."/>
            <person name="Liu X."/>
        </authorList>
    </citation>
    <scope>NUCLEOTIDE SEQUENCE [LARGE SCALE GENOMIC DNA]</scope>
    <source>
        <strain evidence="10">FJAT-22460</strain>
    </source>
</reference>
<dbReference type="GO" id="GO:0044781">
    <property type="term" value="P:bacterial-type flagellum organization"/>
    <property type="evidence" value="ECO:0007669"/>
    <property type="project" value="UniProtKB-KW"/>
</dbReference>
<keyword evidence="10" id="KW-1185">Reference proteome</keyword>
<evidence type="ECO:0000259" key="8">
    <source>
        <dbReference type="Pfam" id="PF04316"/>
    </source>
</evidence>
<proteinExistence type="inferred from homology"/>
<evidence type="ECO:0000256" key="3">
    <source>
        <dbReference type="ARBA" id="ARBA00022491"/>
    </source>
</evidence>
<evidence type="ECO:0000256" key="2">
    <source>
        <dbReference type="ARBA" id="ARBA00017823"/>
    </source>
</evidence>
<evidence type="ECO:0000256" key="4">
    <source>
        <dbReference type="ARBA" id="ARBA00022795"/>
    </source>
</evidence>
<dbReference type="InterPro" id="IPR007412">
    <property type="entry name" value="FlgM"/>
</dbReference>
<dbReference type="AlphaFoldDB" id="A0A0M1N2T5"/>
<dbReference type="SUPFAM" id="SSF101498">
    <property type="entry name" value="Anti-sigma factor FlgM"/>
    <property type="match status" value="1"/>
</dbReference>
<keyword evidence="6" id="KW-0804">Transcription</keyword>
<organism evidence="9 10">
    <name type="scientific">Paenibacillus solani</name>
    <dbReference type="NCBI Taxonomy" id="1705565"/>
    <lineage>
        <taxon>Bacteria</taxon>
        <taxon>Bacillati</taxon>
        <taxon>Bacillota</taxon>
        <taxon>Bacilli</taxon>
        <taxon>Bacillales</taxon>
        <taxon>Paenibacillaceae</taxon>
        <taxon>Paenibacillus</taxon>
    </lineage>
</organism>
<keyword evidence="9" id="KW-0969">Cilium</keyword>
<comment type="caution">
    <text evidence="9">The sequence shown here is derived from an EMBL/GenBank/DDBJ whole genome shotgun (WGS) entry which is preliminary data.</text>
</comment>
<dbReference type="EMBL" id="LIUT01000008">
    <property type="protein sequence ID" value="KOR76284.1"/>
    <property type="molecule type" value="Genomic_DNA"/>
</dbReference>
<dbReference type="InterPro" id="IPR031316">
    <property type="entry name" value="FlgM_C"/>
</dbReference>
<gene>
    <name evidence="9" type="ORF">AM231_27075</name>
</gene>
<keyword evidence="9" id="KW-0282">Flagellum</keyword>
<dbReference type="InterPro" id="IPR035890">
    <property type="entry name" value="Anti-sigma-28_factor_FlgM_sf"/>
</dbReference>
<evidence type="ECO:0000313" key="9">
    <source>
        <dbReference type="EMBL" id="KOR76284.1"/>
    </source>
</evidence>
<evidence type="ECO:0000256" key="6">
    <source>
        <dbReference type="ARBA" id="ARBA00023163"/>
    </source>
</evidence>
<keyword evidence="5" id="KW-0805">Transcription regulation</keyword>
<keyword evidence="3" id="KW-0678">Repressor</keyword>
<feature type="domain" description="Anti-sigma-28 factor FlgM C-terminal" evidence="8">
    <location>
        <begin position="34"/>
        <end position="85"/>
    </location>
</feature>
<comment type="similarity">
    <text evidence="1">Belongs to the FlgM family.</text>
</comment>
<keyword evidence="9" id="KW-0966">Cell projection</keyword>
<evidence type="ECO:0000256" key="7">
    <source>
        <dbReference type="SAM" id="MobiDB-lite"/>
    </source>
</evidence>
<feature type="region of interest" description="Disordered" evidence="7">
    <location>
        <begin position="1"/>
        <end position="33"/>
    </location>
</feature>
<sequence length="94" mass="10716">MKINETGRVGGINSYKRNMDIPRQEGQKTNRKKDEISISAEAMEMLQAKDKTIDAERAQKIQDLKSRVSAGTYHVDADKLADKLIPYFKQFPES</sequence>
<keyword evidence="4" id="KW-1005">Bacterial flagellum biogenesis</keyword>